<gene>
    <name evidence="8" type="ORF">PENTCL1PPCAC_4057</name>
</gene>
<evidence type="ECO:0000256" key="3">
    <source>
        <dbReference type="ARBA" id="ARBA00022989"/>
    </source>
</evidence>
<evidence type="ECO:0008006" key="10">
    <source>
        <dbReference type="Google" id="ProtNLM"/>
    </source>
</evidence>
<evidence type="ECO:0000256" key="2">
    <source>
        <dbReference type="ARBA" id="ARBA00022692"/>
    </source>
</evidence>
<feature type="transmembrane region" description="Helical" evidence="6">
    <location>
        <begin position="450"/>
        <end position="473"/>
    </location>
</feature>
<comment type="caution">
    <text evidence="8">The sequence shown here is derived from an EMBL/GenBank/DDBJ whole genome shotgun (WGS) entry which is preliminary data.</text>
</comment>
<feature type="transmembrane region" description="Helical" evidence="6">
    <location>
        <begin position="387"/>
        <end position="412"/>
    </location>
</feature>
<evidence type="ECO:0000313" key="8">
    <source>
        <dbReference type="EMBL" id="GMS81882.1"/>
    </source>
</evidence>
<dbReference type="InterPro" id="IPR036259">
    <property type="entry name" value="MFS_trans_sf"/>
</dbReference>
<feature type="transmembrane region" description="Helical" evidence="6">
    <location>
        <begin position="299"/>
        <end position="322"/>
    </location>
</feature>
<sequence length="482" mass="52950">QQSEWRRIVIASVLTFLCSVENSMLAVGEWPYMSEIDPDATASFFGTATAISKSSHAIFAFAFAFWARKSCGMKIPLLVGRLIALSGCICYLFVEFLQDNRRWWMLFCYVLFGAGYSASVLLRSSIARASSPDNRTAAYAMQNGAAVLSVTVGPVGQIVFSGIPYPGITIFSDLRLSVFTAPIWLALITNIIAIFFITFMFQDFEDSSPSSSEAATRFTTEETKESMNELTEEETGAETASTTMTSVGVLRRLLSLDLPWLLIAVVIVERVVSQCALTTTQFLAGPVLTTEFALAGEEATLALSICQCIVGVLAMLLSLSFYFFKLGNRVGCRLFFLMANILVVSGYLITYPYPFLSEPIQLFNATTKLGCDPERYSWCETQRKPNLVVFLVIVTLMLSFALPVSNLCLDTIYSKVIGSADQNLMQSVFVIADDVALIATPIYASQVFAAAGYAMVQIVNGSVAFAATILWIADWKRLGRYN</sequence>
<feature type="chain" id="PRO_5043697383" description="Membrane transporter" evidence="7">
    <location>
        <begin position="27"/>
        <end position="482"/>
    </location>
</feature>
<dbReference type="EMBL" id="BTSX01000001">
    <property type="protein sequence ID" value="GMS81882.1"/>
    <property type="molecule type" value="Genomic_DNA"/>
</dbReference>
<dbReference type="PANTHER" id="PTHR23510">
    <property type="entry name" value="INNER MEMBRANE TRANSPORT PROTEIN YAJR"/>
    <property type="match status" value="1"/>
</dbReference>
<keyword evidence="2 6" id="KW-0812">Transmembrane</keyword>
<evidence type="ECO:0000256" key="1">
    <source>
        <dbReference type="ARBA" id="ARBA00004141"/>
    </source>
</evidence>
<accession>A0AAV5SES8</accession>
<feature type="transmembrane region" description="Helical" evidence="6">
    <location>
        <begin position="44"/>
        <end position="66"/>
    </location>
</feature>
<dbReference type="InterPro" id="IPR011701">
    <property type="entry name" value="MFS"/>
</dbReference>
<evidence type="ECO:0000256" key="6">
    <source>
        <dbReference type="SAM" id="Phobius"/>
    </source>
</evidence>
<evidence type="ECO:0000313" key="9">
    <source>
        <dbReference type="Proteomes" id="UP001432027"/>
    </source>
</evidence>
<organism evidence="8 9">
    <name type="scientific">Pristionchus entomophagus</name>
    <dbReference type="NCBI Taxonomy" id="358040"/>
    <lineage>
        <taxon>Eukaryota</taxon>
        <taxon>Metazoa</taxon>
        <taxon>Ecdysozoa</taxon>
        <taxon>Nematoda</taxon>
        <taxon>Chromadorea</taxon>
        <taxon>Rhabditida</taxon>
        <taxon>Rhabditina</taxon>
        <taxon>Diplogasteromorpha</taxon>
        <taxon>Diplogasteroidea</taxon>
        <taxon>Neodiplogasteridae</taxon>
        <taxon>Pristionchus</taxon>
    </lineage>
</organism>
<reference evidence="8" key="1">
    <citation type="submission" date="2023-10" db="EMBL/GenBank/DDBJ databases">
        <title>Genome assembly of Pristionchus species.</title>
        <authorList>
            <person name="Yoshida K."/>
            <person name="Sommer R.J."/>
        </authorList>
    </citation>
    <scope>NUCLEOTIDE SEQUENCE</scope>
    <source>
        <strain evidence="8">RS0144</strain>
    </source>
</reference>
<evidence type="ECO:0000256" key="5">
    <source>
        <dbReference type="SAM" id="MobiDB-lite"/>
    </source>
</evidence>
<feature type="transmembrane region" description="Helical" evidence="6">
    <location>
        <begin position="424"/>
        <end position="444"/>
    </location>
</feature>
<dbReference type="Gene3D" id="1.20.1250.20">
    <property type="entry name" value="MFS general substrate transporter like domains"/>
    <property type="match status" value="1"/>
</dbReference>
<evidence type="ECO:0000256" key="7">
    <source>
        <dbReference type="SAM" id="SignalP"/>
    </source>
</evidence>
<proteinExistence type="predicted"/>
<feature type="transmembrane region" description="Helical" evidence="6">
    <location>
        <begin position="78"/>
        <end position="97"/>
    </location>
</feature>
<keyword evidence="3 6" id="KW-1133">Transmembrane helix</keyword>
<keyword evidence="9" id="KW-1185">Reference proteome</keyword>
<dbReference type="AlphaFoldDB" id="A0AAV5SES8"/>
<keyword evidence="7" id="KW-0732">Signal</keyword>
<dbReference type="Pfam" id="PF07690">
    <property type="entry name" value="MFS_1"/>
    <property type="match status" value="1"/>
</dbReference>
<feature type="transmembrane region" description="Helical" evidence="6">
    <location>
        <begin position="143"/>
        <end position="163"/>
    </location>
</feature>
<dbReference type="SUPFAM" id="SSF103473">
    <property type="entry name" value="MFS general substrate transporter"/>
    <property type="match status" value="1"/>
</dbReference>
<evidence type="ECO:0000256" key="4">
    <source>
        <dbReference type="ARBA" id="ARBA00023136"/>
    </source>
</evidence>
<keyword evidence="4 6" id="KW-0472">Membrane</keyword>
<feature type="transmembrane region" description="Helical" evidence="6">
    <location>
        <begin position="334"/>
        <end position="353"/>
    </location>
</feature>
<name>A0AAV5SES8_9BILA</name>
<feature type="transmembrane region" description="Helical" evidence="6">
    <location>
        <begin position="183"/>
        <end position="201"/>
    </location>
</feature>
<feature type="region of interest" description="Disordered" evidence="5">
    <location>
        <begin position="212"/>
        <end position="238"/>
    </location>
</feature>
<protein>
    <recommendedName>
        <fullName evidence="10">Membrane transporter</fullName>
    </recommendedName>
</protein>
<dbReference type="Proteomes" id="UP001432027">
    <property type="component" value="Unassembled WGS sequence"/>
</dbReference>
<dbReference type="GO" id="GO:0022857">
    <property type="term" value="F:transmembrane transporter activity"/>
    <property type="evidence" value="ECO:0007669"/>
    <property type="project" value="InterPro"/>
</dbReference>
<feature type="transmembrane region" description="Helical" evidence="6">
    <location>
        <begin position="260"/>
        <end position="279"/>
    </location>
</feature>
<feature type="signal peptide" evidence="7">
    <location>
        <begin position="1"/>
        <end position="26"/>
    </location>
</feature>
<dbReference type="InterPro" id="IPR051068">
    <property type="entry name" value="MFS_Domain-Containing_Protein"/>
</dbReference>
<comment type="subcellular location">
    <subcellularLocation>
        <location evidence="1">Membrane</location>
        <topology evidence="1">Multi-pass membrane protein</topology>
    </subcellularLocation>
</comment>
<dbReference type="GO" id="GO:0005765">
    <property type="term" value="C:lysosomal membrane"/>
    <property type="evidence" value="ECO:0007669"/>
    <property type="project" value="TreeGrafter"/>
</dbReference>
<dbReference type="PANTHER" id="PTHR23510:SF25">
    <property type="entry name" value="MFS DOMAIN-CONTAINING PROTEIN"/>
    <property type="match status" value="1"/>
</dbReference>
<feature type="transmembrane region" description="Helical" evidence="6">
    <location>
        <begin position="103"/>
        <end position="122"/>
    </location>
</feature>
<feature type="non-terminal residue" evidence="8">
    <location>
        <position position="1"/>
    </location>
</feature>